<feature type="domain" description="Reverse transcriptase Ty1/copia-type" evidence="1">
    <location>
        <begin position="36"/>
        <end position="89"/>
    </location>
</feature>
<organism evidence="2 3">
    <name type="scientific">Hevea brasiliensis</name>
    <name type="common">Para rubber tree</name>
    <name type="synonym">Siphonia brasiliensis</name>
    <dbReference type="NCBI Taxonomy" id="3981"/>
    <lineage>
        <taxon>Eukaryota</taxon>
        <taxon>Viridiplantae</taxon>
        <taxon>Streptophyta</taxon>
        <taxon>Embryophyta</taxon>
        <taxon>Tracheophyta</taxon>
        <taxon>Spermatophyta</taxon>
        <taxon>Magnoliopsida</taxon>
        <taxon>eudicotyledons</taxon>
        <taxon>Gunneridae</taxon>
        <taxon>Pentapetalae</taxon>
        <taxon>rosids</taxon>
        <taxon>fabids</taxon>
        <taxon>Malpighiales</taxon>
        <taxon>Euphorbiaceae</taxon>
        <taxon>Crotonoideae</taxon>
        <taxon>Micrandreae</taxon>
        <taxon>Hevea</taxon>
    </lineage>
</organism>
<evidence type="ECO:0000313" key="2">
    <source>
        <dbReference type="EMBL" id="KAF2313920.1"/>
    </source>
</evidence>
<proteinExistence type="predicted"/>
<dbReference type="SUPFAM" id="SSF56672">
    <property type="entry name" value="DNA/RNA polymerases"/>
    <property type="match status" value="1"/>
</dbReference>
<evidence type="ECO:0000259" key="1">
    <source>
        <dbReference type="Pfam" id="PF07727"/>
    </source>
</evidence>
<dbReference type="CDD" id="cd09272">
    <property type="entry name" value="RNase_HI_RT_Ty1"/>
    <property type="match status" value="1"/>
</dbReference>
<dbReference type="Pfam" id="PF07727">
    <property type="entry name" value="RVT_2"/>
    <property type="match status" value="1"/>
</dbReference>
<sequence length="311" mass="34851">MTTRSVYGLGQAPPQWYNRLASKLLPVGFKIIHLFQNEFMLKDLGALNYFLGIEATHTSHGLLLTQSKYILYLLTKANMAQCNTISTPANTNKKLSQAVSEPAKDPHLYRTIVGGLQYLSLTRPNISFSVNKVSQFVHNPTETHKATIERILRYLKATMHHGVFLSKLTSSALNVYSDADWASSLDDWKSTSGYAIFMGSNLISWSVRKQNTVACSSTEAEHHAVGAAATEVVWIQSLLREISQVSPIVPILWCDNIGVTYLSANPLFHACMKHIEVEFHYVHDLVTSKQLQVWFLSLKDQLVDVLKEALT</sequence>
<dbReference type="InterPro" id="IPR043502">
    <property type="entry name" value="DNA/RNA_pol_sf"/>
</dbReference>
<keyword evidence="3" id="KW-1185">Reference proteome</keyword>
<name>A0A6A6MJJ2_HEVBR</name>
<dbReference type="PANTHER" id="PTHR11439">
    <property type="entry name" value="GAG-POL-RELATED RETROTRANSPOSON"/>
    <property type="match status" value="1"/>
</dbReference>
<comment type="caution">
    <text evidence="2">The sequence shown here is derived from an EMBL/GenBank/DDBJ whole genome shotgun (WGS) entry which is preliminary data.</text>
</comment>
<accession>A0A6A6MJJ2</accession>
<dbReference type="InterPro" id="IPR013103">
    <property type="entry name" value="RVT_2"/>
</dbReference>
<reference evidence="2 3" key="1">
    <citation type="journal article" date="2020" name="Mol. Plant">
        <title>The Chromosome-Based Rubber Tree Genome Provides New Insights into Spurge Genome Evolution and Rubber Biosynthesis.</title>
        <authorList>
            <person name="Liu J."/>
            <person name="Shi C."/>
            <person name="Shi C.C."/>
            <person name="Li W."/>
            <person name="Zhang Q.J."/>
            <person name="Zhang Y."/>
            <person name="Li K."/>
            <person name="Lu H.F."/>
            <person name="Shi C."/>
            <person name="Zhu S.T."/>
            <person name="Xiao Z.Y."/>
            <person name="Nan H."/>
            <person name="Yue Y."/>
            <person name="Zhu X.G."/>
            <person name="Wu Y."/>
            <person name="Hong X.N."/>
            <person name="Fan G.Y."/>
            <person name="Tong Y."/>
            <person name="Zhang D."/>
            <person name="Mao C.L."/>
            <person name="Liu Y.L."/>
            <person name="Hao S.J."/>
            <person name="Liu W.Q."/>
            <person name="Lv M.Q."/>
            <person name="Zhang H.B."/>
            <person name="Liu Y."/>
            <person name="Hu-Tang G.R."/>
            <person name="Wang J.P."/>
            <person name="Wang J.H."/>
            <person name="Sun Y.H."/>
            <person name="Ni S.B."/>
            <person name="Chen W.B."/>
            <person name="Zhang X.C."/>
            <person name="Jiao Y.N."/>
            <person name="Eichler E.E."/>
            <person name="Li G.H."/>
            <person name="Liu X."/>
            <person name="Gao L.Z."/>
        </authorList>
    </citation>
    <scope>NUCLEOTIDE SEQUENCE [LARGE SCALE GENOMIC DNA]</scope>
    <source>
        <strain evidence="3">cv. GT1</strain>
        <tissue evidence="2">Leaf</tissue>
    </source>
</reference>
<evidence type="ECO:0000313" key="3">
    <source>
        <dbReference type="Proteomes" id="UP000467840"/>
    </source>
</evidence>
<dbReference type="Proteomes" id="UP000467840">
    <property type="component" value="Chromosome 15"/>
</dbReference>
<dbReference type="PANTHER" id="PTHR11439:SF450">
    <property type="entry name" value="REVERSE TRANSCRIPTASE TY1_COPIA-TYPE DOMAIN-CONTAINING PROTEIN"/>
    <property type="match status" value="1"/>
</dbReference>
<dbReference type="EMBL" id="JAAGAX010000005">
    <property type="protein sequence ID" value="KAF2313920.1"/>
    <property type="molecule type" value="Genomic_DNA"/>
</dbReference>
<dbReference type="AlphaFoldDB" id="A0A6A6MJJ2"/>
<protein>
    <recommendedName>
        <fullName evidence="1">Reverse transcriptase Ty1/copia-type domain-containing protein</fullName>
    </recommendedName>
</protein>
<gene>
    <name evidence="2" type="ORF">GH714_020592</name>
</gene>